<organism evidence="8 9">
    <name type="scientific">Brevundimonas kwangchunensis</name>
    <dbReference type="NCBI Taxonomy" id="322163"/>
    <lineage>
        <taxon>Bacteria</taxon>
        <taxon>Pseudomonadati</taxon>
        <taxon>Pseudomonadota</taxon>
        <taxon>Alphaproteobacteria</taxon>
        <taxon>Caulobacterales</taxon>
        <taxon>Caulobacteraceae</taxon>
        <taxon>Brevundimonas</taxon>
    </lineage>
</organism>
<dbReference type="InterPro" id="IPR011701">
    <property type="entry name" value="MFS"/>
</dbReference>
<evidence type="ECO:0000256" key="3">
    <source>
        <dbReference type="ARBA" id="ARBA00022692"/>
    </source>
</evidence>
<dbReference type="Proteomes" id="UP001501352">
    <property type="component" value="Unassembled WGS sequence"/>
</dbReference>
<evidence type="ECO:0000256" key="7">
    <source>
        <dbReference type="SAM" id="Phobius"/>
    </source>
</evidence>
<keyword evidence="5 7" id="KW-0472">Membrane</keyword>
<feature type="transmembrane region" description="Helical" evidence="7">
    <location>
        <begin position="363"/>
        <end position="381"/>
    </location>
</feature>
<comment type="subcellular location">
    <subcellularLocation>
        <location evidence="1">Cell membrane</location>
        <topology evidence="1">Multi-pass membrane protein</topology>
    </subcellularLocation>
</comment>
<evidence type="ECO:0000256" key="4">
    <source>
        <dbReference type="ARBA" id="ARBA00022989"/>
    </source>
</evidence>
<proteinExistence type="predicted"/>
<keyword evidence="9" id="KW-1185">Reference proteome</keyword>
<comment type="caution">
    <text evidence="8">The sequence shown here is derived from an EMBL/GenBank/DDBJ whole genome shotgun (WGS) entry which is preliminary data.</text>
</comment>
<feature type="transmembrane region" description="Helical" evidence="7">
    <location>
        <begin position="393"/>
        <end position="413"/>
    </location>
</feature>
<evidence type="ECO:0000256" key="2">
    <source>
        <dbReference type="ARBA" id="ARBA00022475"/>
    </source>
</evidence>
<dbReference type="PANTHER" id="PTHR23513:SF6">
    <property type="entry name" value="MAJOR FACILITATOR SUPERFAMILY ASSOCIATED DOMAIN-CONTAINING PROTEIN"/>
    <property type="match status" value="1"/>
</dbReference>
<feature type="transmembrane region" description="Helical" evidence="7">
    <location>
        <begin position="124"/>
        <end position="144"/>
    </location>
</feature>
<reference evidence="9" key="1">
    <citation type="journal article" date="2019" name="Int. J. Syst. Evol. Microbiol.">
        <title>The Global Catalogue of Microorganisms (GCM) 10K type strain sequencing project: providing services to taxonomists for standard genome sequencing and annotation.</title>
        <authorList>
            <consortium name="The Broad Institute Genomics Platform"/>
            <consortium name="The Broad Institute Genome Sequencing Center for Infectious Disease"/>
            <person name="Wu L."/>
            <person name="Ma J."/>
        </authorList>
    </citation>
    <scope>NUCLEOTIDE SEQUENCE [LARGE SCALE GENOMIC DNA]</scope>
    <source>
        <strain evidence="9">JCM 12928</strain>
    </source>
</reference>
<accession>A0ABP3S3A6</accession>
<evidence type="ECO:0000256" key="6">
    <source>
        <dbReference type="SAM" id="MobiDB-lite"/>
    </source>
</evidence>
<dbReference type="CDD" id="cd06173">
    <property type="entry name" value="MFS_MefA_like"/>
    <property type="match status" value="1"/>
</dbReference>
<evidence type="ECO:0000313" key="8">
    <source>
        <dbReference type="EMBL" id="GAA0624998.1"/>
    </source>
</evidence>
<keyword evidence="3 7" id="KW-0812">Transmembrane</keyword>
<feature type="compositionally biased region" description="Basic and acidic residues" evidence="6">
    <location>
        <begin position="452"/>
        <end position="465"/>
    </location>
</feature>
<keyword evidence="4 7" id="KW-1133">Transmembrane helix</keyword>
<protein>
    <submittedName>
        <fullName evidence="8">MFS transporter</fullName>
    </submittedName>
</protein>
<keyword evidence="2" id="KW-1003">Cell membrane</keyword>
<name>A0ABP3S3A6_9CAUL</name>
<dbReference type="EMBL" id="BAAAGA010000005">
    <property type="protein sequence ID" value="GAA0624998.1"/>
    <property type="molecule type" value="Genomic_DNA"/>
</dbReference>
<dbReference type="Pfam" id="PF07690">
    <property type="entry name" value="MFS_1"/>
    <property type="match status" value="1"/>
</dbReference>
<feature type="transmembrane region" description="Helical" evidence="7">
    <location>
        <begin position="69"/>
        <end position="92"/>
    </location>
</feature>
<feature type="transmembrane region" description="Helical" evidence="7">
    <location>
        <begin position="190"/>
        <end position="213"/>
    </location>
</feature>
<dbReference type="Gene3D" id="1.20.1250.20">
    <property type="entry name" value="MFS general substrate transporter like domains"/>
    <property type="match status" value="2"/>
</dbReference>
<gene>
    <name evidence="8" type="ORF">GCM10009422_21900</name>
</gene>
<evidence type="ECO:0000313" key="9">
    <source>
        <dbReference type="Proteomes" id="UP001501352"/>
    </source>
</evidence>
<dbReference type="PANTHER" id="PTHR23513">
    <property type="entry name" value="INTEGRAL MEMBRANE EFFLUX PROTEIN-RELATED"/>
    <property type="match status" value="1"/>
</dbReference>
<dbReference type="SUPFAM" id="SSF103473">
    <property type="entry name" value="MFS general substrate transporter"/>
    <property type="match status" value="1"/>
</dbReference>
<feature type="transmembrane region" description="Helical" evidence="7">
    <location>
        <begin position="330"/>
        <end position="351"/>
    </location>
</feature>
<dbReference type="InterPro" id="IPR036259">
    <property type="entry name" value="MFS_trans_sf"/>
</dbReference>
<sequence length="465" mass="48281">MLQLSSPGGYGRARSWRSQRSADLFSPLRHRAYRHLFIAQVAALLGTGMATVALGLLAHDLAGAGAGEILGAALAIKMVAYIGVAPFASALAAKLPRKVLLVSLDVVRAGVAAALPFVGEAWQVYALMTVLYVASAAFTPAFQAMIPDLLPDEGDYTKALSLSRLAADLESVASPVLAALLLAVMSYNNLFVGTALGFVVSALFVVSAALPALSRAQPLPFVRRLTGGLRLFALTPRLRGLMAISIAEAAGGAMVFVNTVVLVQSRFGLSGQHSAWALAAFGLGSMGAAVALPRLLTRVSDRAAMLWGAVIMTGVLLAGSVLATRYVVLLGLWAVMGIGYSLTLTPAGRALRRSSNAEDRPALFAAQFALSHAAWLIAYPVAGLVSAAADPSAAFLVLAGLCAIGTGLGFVIWPANDPADLPHVHDNLSAGDAHLADAERTEAGAAHAHPVVIDDSHPRWPRRPD</sequence>
<feature type="transmembrane region" description="Helical" evidence="7">
    <location>
        <begin position="275"/>
        <end position="292"/>
    </location>
</feature>
<evidence type="ECO:0000256" key="5">
    <source>
        <dbReference type="ARBA" id="ARBA00023136"/>
    </source>
</evidence>
<feature type="transmembrane region" description="Helical" evidence="7">
    <location>
        <begin position="36"/>
        <end position="57"/>
    </location>
</feature>
<evidence type="ECO:0000256" key="1">
    <source>
        <dbReference type="ARBA" id="ARBA00004651"/>
    </source>
</evidence>
<feature type="transmembrane region" description="Helical" evidence="7">
    <location>
        <begin position="304"/>
        <end position="324"/>
    </location>
</feature>
<feature type="transmembrane region" description="Helical" evidence="7">
    <location>
        <begin position="240"/>
        <end position="263"/>
    </location>
</feature>
<feature type="transmembrane region" description="Helical" evidence="7">
    <location>
        <begin position="165"/>
        <end position="184"/>
    </location>
</feature>
<feature type="region of interest" description="Disordered" evidence="6">
    <location>
        <begin position="441"/>
        <end position="465"/>
    </location>
</feature>